<dbReference type="AlphaFoldDB" id="A0A5S9IUS0"/>
<proteinExistence type="predicted"/>
<keyword evidence="2" id="KW-1185">Reference proteome</keyword>
<dbReference type="RefSeq" id="WP_173013644.1">
    <property type="nucleotide sequence ID" value="NZ_AP019860.1"/>
</dbReference>
<protein>
    <submittedName>
        <fullName evidence="1">Uncharacterized protein</fullName>
    </submittedName>
</protein>
<dbReference type="Proteomes" id="UP000326354">
    <property type="component" value="Chromosome"/>
</dbReference>
<dbReference type="Gene3D" id="1.10.3680.10">
    <property type="entry name" value="TerB-like"/>
    <property type="match status" value="1"/>
</dbReference>
<gene>
    <name evidence="1" type="ORF">UABAM_05922</name>
</gene>
<evidence type="ECO:0000313" key="2">
    <source>
        <dbReference type="Proteomes" id="UP000326354"/>
    </source>
</evidence>
<sequence>MANWKELATRLILVDREIDARETRLVKEIILEDSVIDNEELEFLIYLRNTAKTKHQKFEQFFFKSLKKYMLKDGNITAKKAKKIHEIITADEKVDRRERKFIRELRVEAQKCAKKYDELFAEYLQIGK</sequence>
<accession>A0A5S9IUS0</accession>
<reference evidence="1 2" key="1">
    <citation type="submission" date="2019-08" db="EMBL/GenBank/DDBJ databases">
        <title>Complete genome sequence of Candidatus Uab amorphum.</title>
        <authorList>
            <person name="Shiratori T."/>
            <person name="Suzuki S."/>
            <person name="Kakizawa Y."/>
            <person name="Ishida K."/>
        </authorList>
    </citation>
    <scope>NUCLEOTIDE SEQUENCE [LARGE SCALE GENOMIC DNA]</scope>
    <source>
        <strain evidence="1 2">SRT547</strain>
    </source>
</reference>
<dbReference type="KEGG" id="uam:UABAM_05922"/>
<organism evidence="1 2">
    <name type="scientific">Uabimicrobium amorphum</name>
    <dbReference type="NCBI Taxonomy" id="2596890"/>
    <lineage>
        <taxon>Bacteria</taxon>
        <taxon>Pseudomonadati</taxon>
        <taxon>Planctomycetota</taxon>
        <taxon>Candidatus Uabimicrobiia</taxon>
        <taxon>Candidatus Uabimicrobiales</taxon>
        <taxon>Candidatus Uabimicrobiaceae</taxon>
        <taxon>Candidatus Uabimicrobium</taxon>
    </lineage>
</organism>
<dbReference type="EMBL" id="AP019860">
    <property type="protein sequence ID" value="BBM87510.1"/>
    <property type="molecule type" value="Genomic_DNA"/>
</dbReference>
<evidence type="ECO:0000313" key="1">
    <source>
        <dbReference type="EMBL" id="BBM87510.1"/>
    </source>
</evidence>
<dbReference type="InterPro" id="IPR029024">
    <property type="entry name" value="TerB-like"/>
</dbReference>
<dbReference type="SUPFAM" id="SSF158682">
    <property type="entry name" value="TerB-like"/>
    <property type="match status" value="1"/>
</dbReference>
<name>A0A5S9IUS0_UABAM</name>